<evidence type="ECO:0000313" key="6">
    <source>
        <dbReference type="EMBL" id="SOZ59754.1"/>
    </source>
</evidence>
<name>A0A375E599_9BURK</name>
<comment type="similarity">
    <text evidence="1">Belongs to the LysR transcriptional regulatory family.</text>
</comment>
<organism evidence="6">
    <name type="scientific">Cupriavidus taiwanensis</name>
    <dbReference type="NCBI Taxonomy" id="164546"/>
    <lineage>
        <taxon>Bacteria</taxon>
        <taxon>Pseudomonadati</taxon>
        <taxon>Pseudomonadota</taxon>
        <taxon>Betaproteobacteria</taxon>
        <taxon>Burkholderiales</taxon>
        <taxon>Burkholderiaceae</taxon>
        <taxon>Cupriavidus</taxon>
    </lineage>
</organism>
<dbReference type="InterPro" id="IPR036388">
    <property type="entry name" value="WH-like_DNA-bd_sf"/>
</dbReference>
<gene>
    <name evidence="6" type="ORF">CBM2613_A250367</name>
</gene>
<evidence type="ECO:0000256" key="3">
    <source>
        <dbReference type="ARBA" id="ARBA00023125"/>
    </source>
</evidence>
<dbReference type="SUPFAM" id="SSF46785">
    <property type="entry name" value="Winged helix' DNA-binding domain"/>
    <property type="match status" value="1"/>
</dbReference>
<dbReference type="EMBL" id="OFTH01000018">
    <property type="protein sequence ID" value="SOZ59754.1"/>
    <property type="molecule type" value="Genomic_DNA"/>
</dbReference>
<keyword evidence="3" id="KW-0238">DNA-binding</keyword>
<sequence length="330" mass="37226">MLDSSVLGALRCFEAAGRLLSFTRAAESLSLTQSAVSQQIRQLEDRLGYMLFVRQPRNLKLTPKGEALFETTTRALHDIQQTIQRLGLPNAPLQVNCLPSFALQWLMPRLTEFHREQPDVSVRLKAEFQALDRQSMEAEDIDVAVRYDPVRYSQLHADVLLDEYLIPVATPEYLAQHPGLSDGVSLDGVELLHDASPWFGAAEFVEWRTWLEAFHPAWVEHLEGPQFNLSSLAISAALNHQGVAMGRTALVYDELRSGRLVDVFGKHVRAPARYMLLSRSPEDRRVTIFSSWLKAECARFDAARVGLFSLRDLPQRARAAESIADCIPQY</sequence>
<dbReference type="PRINTS" id="PR00039">
    <property type="entry name" value="HTHLYSR"/>
</dbReference>
<evidence type="ECO:0000256" key="4">
    <source>
        <dbReference type="ARBA" id="ARBA00023163"/>
    </source>
</evidence>
<accession>A0A375E599</accession>
<dbReference type="FunFam" id="1.10.10.10:FF:000038">
    <property type="entry name" value="Glycine cleavage system transcriptional activator"/>
    <property type="match status" value="1"/>
</dbReference>
<dbReference type="CDD" id="cd08432">
    <property type="entry name" value="PBP2_GcdR_TrpI_HvrB_AmpR_like"/>
    <property type="match status" value="1"/>
</dbReference>
<dbReference type="PANTHER" id="PTHR30537:SF5">
    <property type="entry name" value="HTH-TYPE TRANSCRIPTIONAL ACTIVATOR TTDR-RELATED"/>
    <property type="match status" value="1"/>
</dbReference>
<dbReference type="PROSITE" id="PS50931">
    <property type="entry name" value="HTH_LYSR"/>
    <property type="match status" value="1"/>
</dbReference>
<evidence type="ECO:0000256" key="2">
    <source>
        <dbReference type="ARBA" id="ARBA00023015"/>
    </source>
</evidence>
<evidence type="ECO:0000256" key="1">
    <source>
        <dbReference type="ARBA" id="ARBA00009437"/>
    </source>
</evidence>
<dbReference type="Gene3D" id="3.40.190.10">
    <property type="entry name" value="Periplasmic binding protein-like II"/>
    <property type="match status" value="2"/>
</dbReference>
<dbReference type="PANTHER" id="PTHR30537">
    <property type="entry name" value="HTH-TYPE TRANSCRIPTIONAL REGULATOR"/>
    <property type="match status" value="1"/>
</dbReference>
<dbReference type="GO" id="GO:0003677">
    <property type="term" value="F:DNA binding"/>
    <property type="evidence" value="ECO:0007669"/>
    <property type="project" value="UniProtKB-KW"/>
</dbReference>
<dbReference type="InterPro" id="IPR058163">
    <property type="entry name" value="LysR-type_TF_proteobact-type"/>
</dbReference>
<dbReference type="GO" id="GO:0003700">
    <property type="term" value="F:DNA-binding transcription factor activity"/>
    <property type="evidence" value="ECO:0007669"/>
    <property type="project" value="InterPro"/>
</dbReference>
<feature type="domain" description="HTH lysR-type" evidence="5">
    <location>
        <begin position="10"/>
        <end position="62"/>
    </location>
</feature>
<protein>
    <submittedName>
        <fullName evidence="6">Transcriptional regulator LysR family</fullName>
    </submittedName>
</protein>
<dbReference type="Proteomes" id="UP000256952">
    <property type="component" value="Chromosome CBM2613_a"/>
</dbReference>
<evidence type="ECO:0000259" key="5">
    <source>
        <dbReference type="PROSITE" id="PS50931"/>
    </source>
</evidence>
<dbReference type="InterPro" id="IPR036390">
    <property type="entry name" value="WH_DNA-bd_sf"/>
</dbReference>
<keyword evidence="4" id="KW-0804">Transcription</keyword>
<comment type="caution">
    <text evidence="6">The sequence shown here is derived from an EMBL/GenBank/DDBJ whole genome shotgun (WGS) entry which is preliminary data.</text>
</comment>
<dbReference type="Pfam" id="PF03466">
    <property type="entry name" value="LysR_substrate"/>
    <property type="match status" value="1"/>
</dbReference>
<dbReference type="SUPFAM" id="SSF53850">
    <property type="entry name" value="Periplasmic binding protein-like II"/>
    <property type="match status" value="1"/>
</dbReference>
<dbReference type="RefSeq" id="WP_116309719.1">
    <property type="nucleotide sequence ID" value="NZ_LT976967.1"/>
</dbReference>
<dbReference type="AlphaFoldDB" id="A0A375E599"/>
<reference evidence="6" key="1">
    <citation type="submission" date="2018-01" db="EMBL/GenBank/DDBJ databases">
        <authorList>
            <person name="Clerissi C."/>
        </authorList>
    </citation>
    <scope>NUCLEOTIDE SEQUENCE</scope>
    <source>
        <strain evidence="6">Cupriavidus taiwanensis STM 8556</strain>
    </source>
</reference>
<keyword evidence="2" id="KW-0805">Transcription regulation</keyword>
<dbReference type="Pfam" id="PF00126">
    <property type="entry name" value="HTH_1"/>
    <property type="match status" value="1"/>
</dbReference>
<dbReference type="InterPro" id="IPR005119">
    <property type="entry name" value="LysR_subst-bd"/>
</dbReference>
<proteinExistence type="inferred from homology"/>
<dbReference type="Gene3D" id="1.10.10.10">
    <property type="entry name" value="Winged helix-like DNA-binding domain superfamily/Winged helix DNA-binding domain"/>
    <property type="match status" value="1"/>
</dbReference>
<dbReference type="InterPro" id="IPR000847">
    <property type="entry name" value="LysR_HTH_N"/>
</dbReference>